<dbReference type="Proteomes" id="UP001341297">
    <property type="component" value="Unassembled WGS sequence"/>
</dbReference>
<reference evidence="1" key="2">
    <citation type="submission" date="2015-10" db="EMBL/GenBank/DDBJ databases">
        <authorList>
            <person name="Gilbert D.G."/>
        </authorList>
    </citation>
    <scope>NUCLEOTIDE SEQUENCE</scope>
    <source>
        <strain evidence="1">GO-13</strain>
    </source>
</reference>
<sequence>MSYIRFHSNSIVLFAVTLFLLPILSEMEVLEKNGIETIPPGVSEIRKMGGGIHCSTLPF</sequence>
<reference evidence="2 4" key="3">
    <citation type="submission" date="2023-03" db="EMBL/GenBank/DDBJ databases">
        <title>Agriculturally important microbes genome sequencing.</title>
        <authorList>
            <person name="Dunlap C."/>
        </authorList>
    </citation>
    <scope>NUCLEOTIDE SEQUENCE [LARGE SCALE GENOMIC DNA]</scope>
    <source>
        <strain evidence="2 4">CBP-3203</strain>
    </source>
</reference>
<reference evidence="1 3" key="1">
    <citation type="journal article" date="2015" name="Int. J. Syst. Evol. Microbiol.">
        <title>Bacillus glycinifermentans sp. nov., isolated from fermented soybean paste.</title>
        <authorList>
            <person name="Kim S.J."/>
            <person name="Dunlap C.A."/>
            <person name="Kwon S.W."/>
            <person name="Rooney A.P."/>
        </authorList>
    </citation>
    <scope>NUCLEOTIDE SEQUENCE [LARGE SCALE GENOMIC DNA]</scope>
    <source>
        <strain evidence="1 3">GO-13</strain>
    </source>
</reference>
<dbReference type="RefSeq" id="WP_048353098.1">
    <property type="nucleotide sequence ID" value="NZ_CP023481.1"/>
</dbReference>
<evidence type="ECO:0000313" key="1">
    <source>
        <dbReference type="EMBL" id="KRT93417.1"/>
    </source>
</evidence>
<accession>A0A0J6EAJ1</accession>
<dbReference type="SUPFAM" id="SSF55909">
    <property type="entry name" value="Pentein"/>
    <property type="match status" value="1"/>
</dbReference>
<proteinExistence type="predicted"/>
<evidence type="ECO:0000313" key="4">
    <source>
        <dbReference type="Proteomes" id="UP001341297"/>
    </source>
</evidence>
<name>A0A0J6EYE9_9BACI</name>
<dbReference type="EMBL" id="JARRTL010000009">
    <property type="protein sequence ID" value="MEC0485392.1"/>
    <property type="molecule type" value="Genomic_DNA"/>
</dbReference>
<gene>
    <name evidence="1" type="ORF">AB447_218685</name>
    <name evidence="2" type="ORF">P8828_11165</name>
</gene>
<dbReference type="Proteomes" id="UP000036168">
    <property type="component" value="Unassembled WGS sequence"/>
</dbReference>
<protein>
    <submittedName>
        <fullName evidence="1">Uncharacterized protein</fullName>
    </submittedName>
</protein>
<dbReference type="STRING" id="1664069.BGLY_1709"/>
<organism evidence="1 3">
    <name type="scientific">Bacillus glycinifermentans</name>
    <dbReference type="NCBI Taxonomy" id="1664069"/>
    <lineage>
        <taxon>Bacteria</taxon>
        <taxon>Bacillati</taxon>
        <taxon>Bacillota</taxon>
        <taxon>Bacilli</taxon>
        <taxon>Bacillales</taxon>
        <taxon>Bacillaceae</taxon>
        <taxon>Bacillus</taxon>
    </lineage>
</organism>
<keyword evidence="4" id="KW-1185">Reference proteome</keyword>
<dbReference type="Gene3D" id="3.75.10.10">
    <property type="entry name" value="L-arginine/glycine Amidinotransferase, Chain A"/>
    <property type="match status" value="1"/>
</dbReference>
<evidence type="ECO:0000313" key="3">
    <source>
        <dbReference type="Proteomes" id="UP000036168"/>
    </source>
</evidence>
<comment type="caution">
    <text evidence="1">The sequence shown here is derived from an EMBL/GenBank/DDBJ whole genome shotgun (WGS) entry which is preliminary data.</text>
</comment>
<dbReference type="AlphaFoldDB" id="A0A0J6EYE9"/>
<evidence type="ECO:0000313" key="2">
    <source>
        <dbReference type="EMBL" id="MEC0485392.1"/>
    </source>
</evidence>
<dbReference type="EMBL" id="LECW02000021">
    <property type="protein sequence ID" value="KRT93417.1"/>
    <property type="molecule type" value="Genomic_DNA"/>
</dbReference>
<dbReference type="PATRIC" id="fig|1664069.3.peg.5586"/>
<accession>A0A0J6EYE9</accession>